<comment type="caution">
    <text evidence="2">The sequence shown here is derived from an EMBL/GenBank/DDBJ whole genome shotgun (WGS) entry which is preliminary data.</text>
</comment>
<sequence>MATKSCKRPLSFSLDRHAASTFNIKKMGSSIFSGDSKGKESFSDRPSPLDFDNFIPWLCIEMQVPHLVTVKKKNQEKYVRTERRTSSSRCKSMRSLSMKPKVDEESTKRGLTSASNTVVTRSSLVDSSIVPITAYYDPHGHLTEIAITVCSFPLHRKVIQAINVCVPFHSFLTKLVIRKGCLDYLLVYEVGKLLPHSNLTDVCLDDSYVPEGNYYVLLDQASDIRYLSLNRCKINDAVCKEIASRLDFERPAEKSLMVLDLGSNKITDVGAKYFGEVLRRNRHLLHLNFQGNRITDTGLGFILKSLCEFPLTSDEIIDKKRRKYEYLRRKNEVYEHCLEEVTRMQKPEKSLHSYSLHGSKHAKFKKTKKSMSNLVEESLAGMAEKMTLELLGPLNDPFDDDCCIIKDNYIYSTGNLKLCSLNVAYNNIEFPSLPRILEVLKYQFRLEKNPSHTGLVRLVLAGNYLPDFCSELDSIQMYLKDARASQIPVGAHTGHPKRKTSHKHKA</sequence>
<dbReference type="InterPro" id="IPR053040">
    <property type="entry name" value="LRR-containing_protein_71"/>
</dbReference>
<reference evidence="2 3" key="1">
    <citation type="submission" date="2024-06" db="EMBL/GenBank/DDBJ databases">
        <title>A chromosome-level genome assembly of beet webworm, Loxostege sticticalis.</title>
        <authorList>
            <person name="Zhang Y."/>
        </authorList>
    </citation>
    <scope>NUCLEOTIDE SEQUENCE [LARGE SCALE GENOMIC DNA]</scope>
    <source>
        <strain evidence="2">AQ028</strain>
        <tissue evidence="2">Male pupae</tissue>
    </source>
</reference>
<feature type="region of interest" description="Disordered" evidence="1">
    <location>
        <begin position="79"/>
        <end position="111"/>
    </location>
</feature>
<evidence type="ECO:0000256" key="1">
    <source>
        <dbReference type="SAM" id="MobiDB-lite"/>
    </source>
</evidence>
<dbReference type="AlphaFoldDB" id="A0ABD0SGC2"/>
<dbReference type="Gene3D" id="3.80.10.10">
    <property type="entry name" value="Ribonuclease Inhibitor"/>
    <property type="match status" value="1"/>
</dbReference>
<dbReference type="Pfam" id="PF13516">
    <property type="entry name" value="LRR_6"/>
    <property type="match status" value="2"/>
</dbReference>
<name>A0ABD0SGC2_LOXSC</name>
<dbReference type="PANTHER" id="PTHR46984">
    <property type="entry name" value="LEUCINE-RICH REPEAT-CONTAINING PROTEIN 71"/>
    <property type="match status" value="1"/>
</dbReference>
<dbReference type="SMART" id="SM00368">
    <property type="entry name" value="LRR_RI"/>
    <property type="match status" value="3"/>
</dbReference>
<dbReference type="InterPro" id="IPR001611">
    <property type="entry name" value="Leu-rich_rpt"/>
</dbReference>
<dbReference type="EMBL" id="JBEDNZ010000021">
    <property type="protein sequence ID" value="KAL0818878.1"/>
    <property type="molecule type" value="Genomic_DNA"/>
</dbReference>
<feature type="compositionally biased region" description="Low complexity" evidence="1">
    <location>
        <begin position="87"/>
        <end position="97"/>
    </location>
</feature>
<dbReference type="PANTHER" id="PTHR46984:SF1">
    <property type="entry name" value="LEUCINE-RICH REPEAT-CONTAINING PROTEIN 71"/>
    <property type="match status" value="1"/>
</dbReference>
<dbReference type="Proteomes" id="UP001549921">
    <property type="component" value="Unassembled WGS sequence"/>
</dbReference>
<evidence type="ECO:0000313" key="2">
    <source>
        <dbReference type="EMBL" id="KAL0818878.1"/>
    </source>
</evidence>
<proteinExistence type="predicted"/>
<dbReference type="InterPro" id="IPR032675">
    <property type="entry name" value="LRR_dom_sf"/>
</dbReference>
<accession>A0ABD0SGC2</accession>
<dbReference type="SUPFAM" id="SSF52047">
    <property type="entry name" value="RNI-like"/>
    <property type="match status" value="1"/>
</dbReference>
<protein>
    <submittedName>
        <fullName evidence="2">Uncharacterized protein</fullName>
    </submittedName>
</protein>
<organism evidence="2 3">
    <name type="scientific">Loxostege sticticalis</name>
    <name type="common">Beet webworm moth</name>
    <dbReference type="NCBI Taxonomy" id="481309"/>
    <lineage>
        <taxon>Eukaryota</taxon>
        <taxon>Metazoa</taxon>
        <taxon>Ecdysozoa</taxon>
        <taxon>Arthropoda</taxon>
        <taxon>Hexapoda</taxon>
        <taxon>Insecta</taxon>
        <taxon>Pterygota</taxon>
        <taxon>Neoptera</taxon>
        <taxon>Endopterygota</taxon>
        <taxon>Lepidoptera</taxon>
        <taxon>Glossata</taxon>
        <taxon>Ditrysia</taxon>
        <taxon>Pyraloidea</taxon>
        <taxon>Crambidae</taxon>
        <taxon>Pyraustinae</taxon>
        <taxon>Loxostege</taxon>
    </lineage>
</organism>
<gene>
    <name evidence="2" type="ORF">ABMA28_008194</name>
</gene>
<evidence type="ECO:0000313" key="3">
    <source>
        <dbReference type="Proteomes" id="UP001549921"/>
    </source>
</evidence>